<dbReference type="Gene3D" id="3.40.390.10">
    <property type="entry name" value="Collagenase (Catalytic Domain)"/>
    <property type="match status" value="1"/>
</dbReference>
<organism evidence="1 2">
    <name type="scientific">Sinanodonta woodiana</name>
    <name type="common">Chinese pond mussel</name>
    <name type="synonym">Anodonta woodiana</name>
    <dbReference type="NCBI Taxonomy" id="1069815"/>
    <lineage>
        <taxon>Eukaryota</taxon>
        <taxon>Metazoa</taxon>
        <taxon>Spiralia</taxon>
        <taxon>Lophotrochozoa</taxon>
        <taxon>Mollusca</taxon>
        <taxon>Bivalvia</taxon>
        <taxon>Autobranchia</taxon>
        <taxon>Heteroconchia</taxon>
        <taxon>Palaeoheterodonta</taxon>
        <taxon>Unionida</taxon>
        <taxon>Unionoidea</taxon>
        <taxon>Unionidae</taxon>
        <taxon>Unioninae</taxon>
        <taxon>Sinanodonta</taxon>
    </lineage>
</organism>
<proteinExistence type="predicted"/>
<evidence type="ECO:0000313" key="2">
    <source>
        <dbReference type="Proteomes" id="UP001634394"/>
    </source>
</evidence>
<gene>
    <name evidence="1" type="ORF">ACJMK2_007520</name>
</gene>
<dbReference type="AlphaFoldDB" id="A0ABD3VLS8"/>
<keyword evidence="2" id="KW-1185">Reference proteome</keyword>
<dbReference type="InterPro" id="IPR024079">
    <property type="entry name" value="MetalloPept_cat_dom_sf"/>
</dbReference>
<evidence type="ECO:0000313" key="1">
    <source>
        <dbReference type="EMBL" id="KAL3861487.1"/>
    </source>
</evidence>
<comment type="caution">
    <text evidence="1">The sequence shown here is derived from an EMBL/GenBank/DDBJ whole genome shotgun (WGS) entry which is preliminary data.</text>
</comment>
<name>A0ABD3VLS8_SINWO</name>
<dbReference type="EMBL" id="JBJQND010000011">
    <property type="protein sequence ID" value="KAL3861487.1"/>
    <property type="molecule type" value="Genomic_DNA"/>
</dbReference>
<sequence length="368" mass="41715">MLSYIPKHGHFRIIAATTEAETVWLTEVTTGLQTDKRGVTIPDFPDQLLFHVKGKTHELVLNLEKNNRIDQNVDTYIVQSTIDGQSLMEKMKNLDKADVAYYQDVDNGAFMTARCVKRSSGQCDILINGNIRLGDRSYNMRPSDAYAIPSDFLELMGLRGKRYVLQDQVPVLSGMSEQNNEETSGVENNVEDKYTDLPRRMPYPYEQDKQNLFIKRDGMFKAGNVQHIQNIIPTDKARDLNNYYVDVVVVADSGLWDFFLMLADSIGPHDREDRAYAEIKQYVVQFVHGVDGIFRGIEDHSIAISVGLVGFVLLKDVGLFPHEAATVEIQGGISMIDGDKYLQDLQKWDTQVGSTKFESYDQVILLTR</sequence>
<accession>A0ABD3VLS8</accession>
<protein>
    <submittedName>
        <fullName evidence="1">Uncharacterized protein</fullName>
    </submittedName>
</protein>
<dbReference type="Proteomes" id="UP001634394">
    <property type="component" value="Unassembled WGS sequence"/>
</dbReference>
<reference evidence="1 2" key="1">
    <citation type="submission" date="2024-11" db="EMBL/GenBank/DDBJ databases">
        <title>Chromosome-level genome assembly of the freshwater bivalve Anodonta woodiana.</title>
        <authorList>
            <person name="Chen X."/>
        </authorList>
    </citation>
    <scope>NUCLEOTIDE SEQUENCE [LARGE SCALE GENOMIC DNA]</scope>
    <source>
        <strain evidence="1">MN2024</strain>
        <tissue evidence="1">Gills</tissue>
    </source>
</reference>